<proteinExistence type="inferred from homology"/>
<dbReference type="Proteomes" id="UP000007798">
    <property type="component" value="Unassembled WGS sequence"/>
</dbReference>
<dbReference type="PANTHER" id="PTHR11857">
    <property type="entry name" value="ODORANT BINDING PROTEIN-RELATED"/>
    <property type="match status" value="1"/>
</dbReference>
<dbReference type="FunFam" id="1.10.238.20:FF:000001">
    <property type="entry name" value="General odorant-binding protein lush"/>
    <property type="match status" value="1"/>
</dbReference>
<reference evidence="7 8" key="1">
    <citation type="journal article" date="2007" name="Nature">
        <title>Evolution of genes and genomes on the Drosophila phylogeny.</title>
        <authorList>
            <consortium name="Drosophila 12 Genomes Consortium"/>
            <person name="Clark A.G."/>
            <person name="Eisen M.B."/>
            <person name="Smith D.R."/>
            <person name="Bergman C.M."/>
            <person name="Oliver B."/>
            <person name="Markow T.A."/>
            <person name="Kaufman T.C."/>
            <person name="Kellis M."/>
            <person name="Gelbart W."/>
            <person name="Iyer V.N."/>
            <person name="Pollard D.A."/>
            <person name="Sackton T.B."/>
            <person name="Larracuente A.M."/>
            <person name="Singh N.D."/>
            <person name="Abad J.P."/>
            <person name="Abt D.N."/>
            <person name="Adryan B."/>
            <person name="Aguade M."/>
            <person name="Akashi H."/>
            <person name="Anderson W.W."/>
            <person name="Aquadro C.F."/>
            <person name="Ardell D.H."/>
            <person name="Arguello R."/>
            <person name="Artieri C.G."/>
            <person name="Barbash D.A."/>
            <person name="Barker D."/>
            <person name="Barsanti P."/>
            <person name="Batterham P."/>
            <person name="Batzoglou S."/>
            <person name="Begun D."/>
            <person name="Bhutkar A."/>
            <person name="Blanco E."/>
            <person name="Bosak S.A."/>
            <person name="Bradley R.K."/>
            <person name="Brand A.D."/>
            <person name="Brent M.R."/>
            <person name="Brooks A.N."/>
            <person name="Brown R.H."/>
            <person name="Butlin R.K."/>
            <person name="Caggese C."/>
            <person name="Calvi B.R."/>
            <person name="Bernardo de Carvalho A."/>
            <person name="Caspi A."/>
            <person name="Castrezana S."/>
            <person name="Celniker S.E."/>
            <person name="Chang J.L."/>
            <person name="Chapple C."/>
            <person name="Chatterji S."/>
            <person name="Chinwalla A."/>
            <person name="Civetta A."/>
            <person name="Clifton S.W."/>
            <person name="Comeron J.M."/>
            <person name="Costello J.C."/>
            <person name="Coyne J.A."/>
            <person name="Daub J."/>
            <person name="David R.G."/>
            <person name="Delcher A.L."/>
            <person name="Delehaunty K."/>
            <person name="Do C.B."/>
            <person name="Ebling H."/>
            <person name="Edwards K."/>
            <person name="Eickbush T."/>
            <person name="Evans J.D."/>
            <person name="Filipski A."/>
            <person name="Findeiss S."/>
            <person name="Freyhult E."/>
            <person name="Fulton L."/>
            <person name="Fulton R."/>
            <person name="Garcia A.C."/>
            <person name="Gardiner A."/>
            <person name="Garfield D.A."/>
            <person name="Garvin B.E."/>
            <person name="Gibson G."/>
            <person name="Gilbert D."/>
            <person name="Gnerre S."/>
            <person name="Godfrey J."/>
            <person name="Good R."/>
            <person name="Gotea V."/>
            <person name="Gravely B."/>
            <person name="Greenberg A.J."/>
            <person name="Griffiths-Jones S."/>
            <person name="Gross S."/>
            <person name="Guigo R."/>
            <person name="Gustafson E.A."/>
            <person name="Haerty W."/>
            <person name="Hahn M.W."/>
            <person name="Halligan D.L."/>
            <person name="Halpern A.L."/>
            <person name="Halter G.M."/>
            <person name="Han M.V."/>
            <person name="Heger A."/>
            <person name="Hillier L."/>
            <person name="Hinrichs A.S."/>
            <person name="Holmes I."/>
            <person name="Hoskins R.A."/>
            <person name="Hubisz M.J."/>
            <person name="Hultmark D."/>
            <person name="Huntley M.A."/>
            <person name="Jaffe D.B."/>
            <person name="Jagadeeshan S."/>
            <person name="Jeck W.R."/>
            <person name="Johnson J."/>
            <person name="Jones C.D."/>
            <person name="Jordan W.C."/>
            <person name="Karpen G.H."/>
            <person name="Kataoka E."/>
            <person name="Keightley P.D."/>
            <person name="Kheradpour P."/>
            <person name="Kirkness E.F."/>
            <person name="Koerich L.B."/>
            <person name="Kristiansen K."/>
            <person name="Kudrna D."/>
            <person name="Kulathinal R.J."/>
            <person name="Kumar S."/>
            <person name="Kwok R."/>
            <person name="Lander E."/>
            <person name="Langley C.H."/>
            <person name="Lapoint R."/>
            <person name="Lazzaro B.P."/>
            <person name="Lee S.J."/>
            <person name="Levesque L."/>
            <person name="Li R."/>
            <person name="Lin C.F."/>
            <person name="Lin M.F."/>
            <person name="Lindblad-Toh K."/>
            <person name="Llopart A."/>
            <person name="Long M."/>
            <person name="Low L."/>
            <person name="Lozovsky E."/>
            <person name="Lu J."/>
            <person name="Luo M."/>
            <person name="Machado C.A."/>
            <person name="Makalowski W."/>
            <person name="Marzo M."/>
            <person name="Matsuda M."/>
            <person name="Matzkin L."/>
            <person name="McAllister B."/>
            <person name="McBride C.S."/>
            <person name="McKernan B."/>
            <person name="McKernan K."/>
            <person name="Mendez-Lago M."/>
            <person name="Minx P."/>
            <person name="Mollenhauer M.U."/>
            <person name="Montooth K."/>
            <person name="Mount S.M."/>
            <person name="Mu X."/>
            <person name="Myers E."/>
            <person name="Negre B."/>
            <person name="Newfeld S."/>
            <person name="Nielsen R."/>
            <person name="Noor M.A."/>
            <person name="O'Grady P."/>
            <person name="Pachter L."/>
            <person name="Papaceit M."/>
            <person name="Parisi M.J."/>
            <person name="Parisi M."/>
            <person name="Parts L."/>
            <person name="Pedersen J.S."/>
            <person name="Pesole G."/>
            <person name="Phillippy A.M."/>
            <person name="Ponting C.P."/>
            <person name="Pop M."/>
            <person name="Porcelli D."/>
            <person name="Powell J.R."/>
            <person name="Prohaska S."/>
            <person name="Pruitt K."/>
            <person name="Puig M."/>
            <person name="Quesneville H."/>
            <person name="Ram K.R."/>
            <person name="Rand D."/>
            <person name="Rasmussen M.D."/>
            <person name="Reed L.K."/>
            <person name="Reenan R."/>
            <person name="Reily A."/>
            <person name="Remington K.A."/>
            <person name="Rieger T.T."/>
            <person name="Ritchie M.G."/>
            <person name="Robin C."/>
            <person name="Rogers Y.H."/>
            <person name="Rohde C."/>
            <person name="Rozas J."/>
            <person name="Rubenfield M.J."/>
            <person name="Ruiz A."/>
            <person name="Russo S."/>
            <person name="Salzberg S.L."/>
            <person name="Sanchez-Gracia A."/>
            <person name="Saranga D.J."/>
            <person name="Sato H."/>
            <person name="Schaeffer S.W."/>
            <person name="Schatz M.C."/>
            <person name="Schlenke T."/>
            <person name="Schwartz R."/>
            <person name="Segarra C."/>
            <person name="Singh R.S."/>
            <person name="Sirot L."/>
            <person name="Sirota M."/>
            <person name="Sisneros N.B."/>
            <person name="Smith C.D."/>
            <person name="Smith T.F."/>
            <person name="Spieth J."/>
            <person name="Stage D.E."/>
            <person name="Stark A."/>
            <person name="Stephan W."/>
            <person name="Strausberg R.L."/>
            <person name="Strempel S."/>
            <person name="Sturgill D."/>
            <person name="Sutton G."/>
            <person name="Sutton G.G."/>
            <person name="Tao W."/>
            <person name="Teichmann S."/>
            <person name="Tobari Y.N."/>
            <person name="Tomimura Y."/>
            <person name="Tsolas J.M."/>
            <person name="Valente V.L."/>
            <person name="Venter E."/>
            <person name="Venter J.C."/>
            <person name="Vicario S."/>
            <person name="Vieira F.G."/>
            <person name="Vilella A.J."/>
            <person name="Villasante A."/>
            <person name="Walenz B."/>
            <person name="Wang J."/>
            <person name="Wasserman M."/>
            <person name="Watts T."/>
            <person name="Wilson D."/>
            <person name="Wilson R.K."/>
            <person name="Wing R.A."/>
            <person name="Wolfner M.F."/>
            <person name="Wong A."/>
            <person name="Wong G.K."/>
            <person name="Wu C.I."/>
            <person name="Wu G."/>
            <person name="Yamamoto D."/>
            <person name="Yang H.P."/>
            <person name="Yang S.P."/>
            <person name="Yorke J.A."/>
            <person name="Yoshida K."/>
            <person name="Zdobnov E."/>
            <person name="Zhang P."/>
            <person name="Zhang Y."/>
            <person name="Zimin A.V."/>
            <person name="Baldwin J."/>
            <person name="Abdouelleil A."/>
            <person name="Abdulkadir J."/>
            <person name="Abebe A."/>
            <person name="Abera B."/>
            <person name="Abreu J."/>
            <person name="Acer S.C."/>
            <person name="Aftuck L."/>
            <person name="Alexander A."/>
            <person name="An P."/>
            <person name="Anderson E."/>
            <person name="Anderson S."/>
            <person name="Arachi H."/>
            <person name="Azer M."/>
            <person name="Bachantsang P."/>
            <person name="Barry A."/>
            <person name="Bayul T."/>
            <person name="Berlin A."/>
            <person name="Bessette D."/>
            <person name="Bloom T."/>
            <person name="Blye J."/>
            <person name="Boguslavskiy L."/>
            <person name="Bonnet C."/>
            <person name="Boukhgalter B."/>
            <person name="Bourzgui I."/>
            <person name="Brown A."/>
            <person name="Cahill P."/>
            <person name="Channer S."/>
            <person name="Cheshatsang Y."/>
            <person name="Chuda L."/>
            <person name="Citroen M."/>
            <person name="Collymore A."/>
            <person name="Cooke P."/>
            <person name="Costello M."/>
            <person name="D'Aco K."/>
            <person name="Daza R."/>
            <person name="De Haan G."/>
            <person name="DeGray S."/>
            <person name="DeMaso C."/>
            <person name="Dhargay N."/>
            <person name="Dooley K."/>
            <person name="Dooley E."/>
            <person name="Doricent M."/>
            <person name="Dorje P."/>
            <person name="Dorjee K."/>
            <person name="Dupes A."/>
            <person name="Elong R."/>
            <person name="Falk J."/>
            <person name="Farina A."/>
            <person name="Faro S."/>
            <person name="Ferguson D."/>
            <person name="Fisher S."/>
            <person name="Foley C.D."/>
            <person name="Franke A."/>
            <person name="Friedrich D."/>
            <person name="Gadbois L."/>
            <person name="Gearin G."/>
            <person name="Gearin C.R."/>
            <person name="Giannoukos G."/>
            <person name="Goode T."/>
            <person name="Graham J."/>
            <person name="Grandbois E."/>
            <person name="Grewal S."/>
            <person name="Gyaltsen K."/>
            <person name="Hafez N."/>
            <person name="Hagos B."/>
            <person name="Hall J."/>
            <person name="Henson C."/>
            <person name="Hollinger A."/>
            <person name="Honan T."/>
            <person name="Huard M.D."/>
            <person name="Hughes L."/>
            <person name="Hurhula B."/>
            <person name="Husby M.E."/>
            <person name="Kamat A."/>
            <person name="Kanga B."/>
            <person name="Kashin S."/>
            <person name="Khazanovich D."/>
            <person name="Kisner P."/>
            <person name="Lance K."/>
            <person name="Lara M."/>
            <person name="Lee W."/>
            <person name="Lennon N."/>
            <person name="Letendre F."/>
            <person name="LeVine R."/>
            <person name="Lipovsky A."/>
            <person name="Liu X."/>
            <person name="Liu J."/>
            <person name="Liu S."/>
            <person name="Lokyitsang T."/>
            <person name="Lokyitsang Y."/>
            <person name="Lubonja R."/>
            <person name="Lui A."/>
            <person name="MacDonald P."/>
            <person name="Magnisalis V."/>
            <person name="Maru K."/>
            <person name="Matthews C."/>
            <person name="McCusker W."/>
            <person name="McDonough S."/>
            <person name="Mehta T."/>
            <person name="Meldrim J."/>
            <person name="Meneus L."/>
            <person name="Mihai O."/>
            <person name="Mihalev A."/>
            <person name="Mihova T."/>
            <person name="Mittelman R."/>
            <person name="Mlenga V."/>
            <person name="Montmayeur A."/>
            <person name="Mulrain L."/>
            <person name="Navidi A."/>
            <person name="Naylor J."/>
            <person name="Negash T."/>
            <person name="Nguyen T."/>
            <person name="Nguyen N."/>
            <person name="Nicol R."/>
            <person name="Norbu C."/>
            <person name="Norbu N."/>
            <person name="Novod N."/>
            <person name="O'Neill B."/>
            <person name="Osman S."/>
            <person name="Markiewicz E."/>
            <person name="Oyono O.L."/>
            <person name="Patti C."/>
            <person name="Phunkhang P."/>
            <person name="Pierre F."/>
            <person name="Priest M."/>
            <person name="Raghuraman S."/>
            <person name="Rege F."/>
            <person name="Reyes R."/>
            <person name="Rise C."/>
            <person name="Rogov P."/>
            <person name="Ross K."/>
            <person name="Ryan E."/>
            <person name="Settipalli S."/>
            <person name="Shea T."/>
            <person name="Sherpa N."/>
            <person name="Shi L."/>
            <person name="Shih D."/>
            <person name="Sparrow T."/>
            <person name="Spaulding J."/>
            <person name="Stalker J."/>
            <person name="Stange-Thomann N."/>
            <person name="Stavropoulos S."/>
            <person name="Stone C."/>
            <person name="Strader C."/>
            <person name="Tesfaye S."/>
            <person name="Thomson T."/>
            <person name="Thoulutsang Y."/>
            <person name="Thoulutsang D."/>
            <person name="Topham K."/>
            <person name="Topping I."/>
            <person name="Tsamla T."/>
            <person name="Vassiliev H."/>
            <person name="Vo A."/>
            <person name="Wangchuk T."/>
            <person name="Wangdi T."/>
            <person name="Weiand M."/>
            <person name="Wilkinson J."/>
            <person name="Wilson A."/>
            <person name="Yadav S."/>
            <person name="Young G."/>
            <person name="Yu Q."/>
            <person name="Zembek L."/>
            <person name="Zhong D."/>
            <person name="Zimmer A."/>
            <person name="Zwirko Z."/>
            <person name="Jaffe D.B."/>
            <person name="Alvarez P."/>
            <person name="Brockman W."/>
            <person name="Butler J."/>
            <person name="Chin C."/>
            <person name="Gnerre S."/>
            <person name="Grabherr M."/>
            <person name="Kleber M."/>
            <person name="Mauceli E."/>
            <person name="MacCallum I."/>
        </authorList>
    </citation>
    <scope>NUCLEOTIDE SEQUENCE [LARGE SCALE GENOMIC DNA]</scope>
    <source>
        <strain evidence="8">Tucson 14030-0811.24</strain>
    </source>
</reference>
<dbReference type="InterPro" id="IPR036728">
    <property type="entry name" value="PBP_GOBP_sf"/>
</dbReference>
<comment type="similarity">
    <text evidence="2">Belongs to the PBP/GOBP family.</text>
</comment>
<dbReference type="CDD" id="cd23992">
    <property type="entry name" value="PBP_GOBP"/>
    <property type="match status" value="1"/>
</dbReference>
<dbReference type="PANTHER" id="PTHR11857:SF43">
    <property type="entry name" value="GEO07291P1-RELATED"/>
    <property type="match status" value="1"/>
</dbReference>
<evidence type="ECO:0000256" key="6">
    <source>
        <dbReference type="SAM" id="SignalP"/>
    </source>
</evidence>
<accession>B4MRU1</accession>
<dbReference type="InterPro" id="IPR006170">
    <property type="entry name" value="PBP/GOBP"/>
</dbReference>
<keyword evidence="4 6" id="KW-0732">Signal</keyword>
<dbReference type="eggNOG" id="ENOG502SC5Y">
    <property type="taxonomic scope" value="Eukaryota"/>
</dbReference>
<keyword evidence="5" id="KW-1015">Disulfide bond</keyword>
<evidence type="ECO:0000256" key="2">
    <source>
        <dbReference type="ARBA" id="ARBA00008098"/>
    </source>
</evidence>
<evidence type="ECO:0000313" key="7">
    <source>
        <dbReference type="EMBL" id="EDW74830.1"/>
    </source>
</evidence>
<evidence type="ECO:0000256" key="4">
    <source>
        <dbReference type="ARBA" id="ARBA00022729"/>
    </source>
</evidence>
<dbReference type="InParanoid" id="B4MRU1"/>
<dbReference type="HOGENOM" id="CLU_107288_3_2_1"/>
<keyword evidence="8" id="KW-1185">Reference proteome</keyword>
<evidence type="ECO:0000256" key="1">
    <source>
        <dbReference type="ARBA" id="ARBA00004613"/>
    </source>
</evidence>
<evidence type="ECO:0000256" key="5">
    <source>
        <dbReference type="ARBA" id="ARBA00023157"/>
    </source>
</evidence>
<organism evidence="7 8">
    <name type="scientific">Drosophila willistoni</name>
    <name type="common">Fruit fly</name>
    <dbReference type="NCBI Taxonomy" id="7260"/>
    <lineage>
        <taxon>Eukaryota</taxon>
        <taxon>Metazoa</taxon>
        <taxon>Ecdysozoa</taxon>
        <taxon>Arthropoda</taxon>
        <taxon>Hexapoda</taxon>
        <taxon>Insecta</taxon>
        <taxon>Pterygota</taxon>
        <taxon>Neoptera</taxon>
        <taxon>Endopterygota</taxon>
        <taxon>Diptera</taxon>
        <taxon>Brachycera</taxon>
        <taxon>Muscomorpha</taxon>
        <taxon>Ephydroidea</taxon>
        <taxon>Drosophilidae</taxon>
        <taxon>Drosophila</taxon>
        <taxon>Sophophora</taxon>
    </lineage>
</organism>
<dbReference type="SUPFAM" id="SSF47565">
    <property type="entry name" value="Insect pheromone/odorant-binding proteins"/>
    <property type="match status" value="1"/>
</dbReference>
<dbReference type="SMART" id="SM00708">
    <property type="entry name" value="PhBP"/>
    <property type="match status" value="1"/>
</dbReference>
<gene>
    <name evidence="7" type="primary">Dwil\Obp56e</name>
    <name evidence="7" type="ORF">Dwil_GK15691</name>
</gene>
<dbReference type="OMA" id="ACAGQEG"/>
<dbReference type="PhylomeDB" id="B4MRU1"/>
<dbReference type="Pfam" id="PF01395">
    <property type="entry name" value="PBP_GOBP"/>
    <property type="match status" value="1"/>
</dbReference>
<dbReference type="GO" id="GO:0005615">
    <property type="term" value="C:extracellular space"/>
    <property type="evidence" value="ECO:0007669"/>
    <property type="project" value="TreeGrafter"/>
</dbReference>
<evidence type="ECO:0000256" key="3">
    <source>
        <dbReference type="ARBA" id="ARBA00022525"/>
    </source>
</evidence>
<dbReference type="GO" id="GO:0005549">
    <property type="term" value="F:odorant binding"/>
    <property type="evidence" value="ECO:0007669"/>
    <property type="project" value="InterPro"/>
</dbReference>
<dbReference type="Gene3D" id="1.10.238.20">
    <property type="entry name" value="Pheromone/general odorant binding protein domain"/>
    <property type="match status" value="1"/>
</dbReference>
<feature type="chain" id="PRO_5002818465" evidence="6">
    <location>
        <begin position="17"/>
        <end position="132"/>
    </location>
</feature>
<dbReference type="AlphaFoldDB" id="B4MRU1"/>
<feature type="signal peptide" evidence="6">
    <location>
        <begin position="1"/>
        <end position="16"/>
    </location>
</feature>
<dbReference type="OrthoDB" id="7665616at2759"/>
<dbReference type="KEGG" id="dwi:6640764"/>
<dbReference type="GO" id="GO:0007608">
    <property type="term" value="P:sensory perception of smell"/>
    <property type="evidence" value="ECO:0007669"/>
    <property type="project" value="TreeGrafter"/>
</dbReference>
<name>B4MRU1_DROWI</name>
<evidence type="ECO:0000313" key="8">
    <source>
        <dbReference type="Proteomes" id="UP000007798"/>
    </source>
</evidence>
<dbReference type="EMBL" id="CH963850">
    <property type="protein sequence ID" value="EDW74830.1"/>
    <property type="molecule type" value="Genomic_DNA"/>
</dbReference>
<sequence>MKYLIVVVAFVALASANVLKVTDEQKLAAIQRAKECGQQEGISREQALALRAGNFEDTDPKVKCFANCFLEKSGFVVDGNIKPDVVLAKLGPIAGEDKIKEIQGKCDSLKGADKCDTSYQLYKCYSNNRAQI</sequence>
<protein>
    <submittedName>
        <fullName evidence="7">Odorant-binding protein 56e</fullName>
    </submittedName>
</protein>
<comment type="subcellular location">
    <subcellularLocation>
        <location evidence="1">Secreted</location>
    </subcellularLocation>
</comment>
<keyword evidence="3" id="KW-0964">Secreted</keyword>